<dbReference type="PANTHER" id="PTHR21621:SF0">
    <property type="entry name" value="BETA-CITRYLGLUTAMATE SYNTHASE B-RELATED"/>
    <property type="match status" value="1"/>
</dbReference>
<reference evidence="3" key="2">
    <citation type="journal article" date="2022" name="Nat. Microbiol.">
        <title>A closed Candidatus Odinarchaeum chromosome exposes Asgard archaeal viruses.</title>
        <authorList>
            <person name="Tamarit D."/>
            <person name="Caceres E.F."/>
            <person name="Krupovic M."/>
            <person name="Nijland R."/>
            <person name="Eme L."/>
            <person name="Robinson N.P."/>
            <person name="Ettema T.J.G."/>
        </authorList>
    </citation>
    <scope>NUCLEOTIDE SEQUENCE</scope>
    <source>
        <strain evidence="3">LCB_4</strain>
    </source>
</reference>
<reference evidence="3" key="1">
    <citation type="journal article" date="2017" name="Nature">
        <title>Asgard archaea illuminate the origin of eukaryotic cellular complexity.</title>
        <authorList>
            <person name="Zaremba-Niedzwiedzka K."/>
            <person name="Caceres E.F."/>
            <person name="Saw J.H."/>
            <person name="Backstrom D."/>
            <person name="Juzokaite L."/>
            <person name="Vancaester E."/>
            <person name="Seitz K.W."/>
            <person name="Anantharaman K."/>
            <person name="Starnawski P."/>
            <person name="Kjeldsen K.U."/>
            <person name="Scott M.B."/>
            <person name="Nunoura T."/>
            <person name="Banfield J.F."/>
            <person name="Schramm A."/>
            <person name="Baker B.J."/>
            <person name="Spang A."/>
            <person name="Ettema T.J.G."/>
        </authorList>
    </citation>
    <scope>NUCLEOTIDE SEQUENCE</scope>
    <source>
        <strain evidence="3">LCB_4</strain>
    </source>
</reference>
<evidence type="ECO:0000256" key="1">
    <source>
        <dbReference type="PROSITE-ProRule" id="PRU00409"/>
    </source>
</evidence>
<protein>
    <submittedName>
        <fullName evidence="3">ATP-grasp domain-containing protein</fullName>
    </submittedName>
</protein>
<dbReference type="InterPro" id="IPR013651">
    <property type="entry name" value="ATP-grasp_RimK-type"/>
</dbReference>
<dbReference type="Gene3D" id="3.30.1490.20">
    <property type="entry name" value="ATP-grasp fold, A domain"/>
    <property type="match status" value="1"/>
</dbReference>
<dbReference type="InterPro" id="IPR011761">
    <property type="entry name" value="ATP-grasp"/>
</dbReference>
<dbReference type="Gene3D" id="3.30.470.20">
    <property type="entry name" value="ATP-grasp fold, B domain"/>
    <property type="match status" value="1"/>
</dbReference>
<dbReference type="PROSITE" id="PS50975">
    <property type="entry name" value="ATP_GRASP"/>
    <property type="match status" value="1"/>
</dbReference>
<dbReference type="PANTHER" id="PTHR21621">
    <property type="entry name" value="RIBOSOMAL PROTEIN S6 MODIFICATION PROTEIN"/>
    <property type="match status" value="1"/>
</dbReference>
<keyword evidence="1" id="KW-0067">ATP-binding</keyword>
<evidence type="ECO:0000313" key="4">
    <source>
        <dbReference type="Proteomes" id="UP000186851"/>
    </source>
</evidence>
<dbReference type="Proteomes" id="UP000186851">
    <property type="component" value="Chromosome"/>
</dbReference>
<sequence length="284" mass="32403">MLIVGKPGTFESEQIVKYLNKREVEFDFLSWCELTLPRDFRKYKIILVRTPPPLIYRDMPVLLLNFIEALERQSIKVIPSSESVRKCDKLTLYSQMKDHGIKTPPTILTSVENEIKKFIEENKVVVYKPLIGGGGRGILKIEEFDIKLLSEKLKNEGYVLIQKFVENQGYDIRTIVIGGEVVSQYARTNRGDFRYNIHLGGAAIPKKDFISNNSSAIRFFKESEIIALKVKKILGLDMCGVDTLPSIEGAVYFLEANPFFGFKGAVEKVGERIVDYLIQLEKNK</sequence>
<dbReference type="GO" id="GO:0005524">
    <property type="term" value="F:ATP binding"/>
    <property type="evidence" value="ECO:0007669"/>
    <property type="project" value="UniProtKB-UniRule"/>
</dbReference>
<evidence type="ECO:0000313" key="3">
    <source>
        <dbReference type="EMBL" id="WEU41044.1"/>
    </source>
</evidence>
<dbReference type="InterPro" id="IPR013815">
    <property type="entry name" value="ATP_grasp_subdomain_1"/>
</dbReference>
<dbReference type="KEGG" id="oyw:OdinLCB4_002125"/>
<dbReference type="Pfam" id="PF08443">
    <property type="entry name" value="RimK"/>
    <property type="match status" value="1"/>
</dbReference>
<proteinExistence type="predicted"/>
<dbReference type="GO" id="GO:0046872">
    <property type="term" value="F:metal ion binding"/>
    <property type="evidence" value="ECO:0007669"/>
    <property type="project" value="InterPro"/>
</dbReference>
<accession>A0AAF0D3N6</accession>
<feature type="domain" description="ATP-grasp" evidence="2">
    <location>
        <begin position="93"/>
        <end position="282"/>
    </location>
</feature>
<dbReference type="GO" id="GO:0005737">
    <property type="term" value="C:cytoplasm"/>
    <property type="evidence" value="ECO:0007669"/>
    <property type="project" value="TreeGrafter"/>
</dbReference>
<keyword evidence="1" id="KW-0547">Nucleotide-binding</keyword>
<name>A0AAF0D3N6_ODILC</name>
<evidence type="ECO:0000259" key="2">
    <source>
        <dbReference type="PROSITE" id="PS50975"/>
    </source>
</evidence>
<dbReference type="GO" id="GO:0016879">
    <property type="term" value="F:ligase activity, forming carbon-nitrogen bonds"/>
    <property type="evidence" value="ECO:0007669"/>
    <property type="project" value="TreeGrafter"/>
</dbReference>
<gene>
    <name evidence="3" type="ORF">OdinLCB4_002125</name>
</gene>
<dbReference type="EMBL" id="CP091871">
    <property type="protein sequence ID" value="WEU41044.1"/>
    <property type="molecule type" value="Genomic_DNA"/>
</dbReference>
<dbReference type="AlphaFoldDB" id="A0AAF0D3N6"/>
<dbReference type="SUPFAM" id="SSF56059">
    <property type="entry name" value="Glutathione synthetase ATP-binding domain-like"/>
    <property type="match status" value="1"/>
</dbReference>
<organism evidence="3 4">
    <name type="scientific">Odinarchaeota yellowstonii (strain LCB_4)</name>
    <dbReference type="NCBI Taxonomy" id="1841599"/>
    <lineage>
        <taxon>Archaea</taxon>
        <taxon>Promethearchaeati</taxon>
        <taxon>Candidatus Odinarchaeota</taxon>
        <taxon>Candidatus Odinarchaeia</taxon>
        <taxon>Candidatus Odinarchaeales</taxon>
        <taxon>Candidatus Odinarchaeaceae</taxon>
        <taxon>Candidatus Odinarchaeum</taxon>
    </lineage>
</organism>